<dbReference type="AlphaFoldDB" id="K1XXE9"/>
<feature type="transmembrane region" description="Helical" evidence="1">
    <location>
        <begin position="139"/>
        <end position="161"/>
    </location>
</feature>
<keyword evidence="1" id="KW-0812">Transmembrane</keyword>
<dbReference type="EMBL" id="AMFJ01034222">
    <property type="protein sequence ID" value="EKD29897.1"/>
    <property type="molecule type" value="Genomic_DNA"/>
</dbReference>
<proteinExistence type="predicted"/>
<comment type="caution">
    <text evidence="2">The sequence shown here is derived from an EMBL/GenBank/DDBJ whole genome shotgun (WGS) entry which is preliminary data.</text>
</comment>
<evidence type="ECO:0008006" key="3">
    <source>
        <dbReference type="Google" id="ProtNLM"/>
    </source>
</evidence>
<gene>
    <name evidence="2" type="ORF">ACD_78C00222G0002</name>
</gene>
<reference evidence="2" key="1">
    <citation type="journal article" date="2012" name="Science">
        <title>Fermentation, hydrogen, and sulfur metabolism in multiple uncultivated bacterial phyla.</title>
        <authorList>
            <person name="Wrighton K.C."/>
            <person name="Thomas B.C."/>
            <person name="Sharon I."/>
            <person name="Miller C.S."/>
            <person name="Castelle C.J."/>
            <person name="VerBerkmoes N.C."/>
            <person name="Wilkins M.J."/>
            <person name="Hettich R.L."/>
            <person name="Lipton M.S."/>
            <person name="Williams K.H."/>
            <person name="Long P.E."/>
            <person name="Banfield J.F."/>
        </authorList>
    </citation>
    <scope>NUCLEOTIDE SEQUENCE [LARGE SCALE GENOMIC DNA]</scope>
</reference>
<evidence type="ECO:0000313" key="2">
    <source>
        <dbReference type="EMBL" id="EKD29897.1"/>
    </source>
</evidence>
<keyword evidence="1" id="KW-0472">Membrane</keyword>
<sequence>MNKKRLVIKRHTSLLEIFEMVNQTEIADVQMEVDDNTALKNYLNLTLLLYRFPAKRFSFITSSAELKKLGEPLGIKFFQKNDDIEFEREYAKKHILAHNFTFFEYGKYEIQKLVSKLAFLWKKKAFIYKNRKVIKDSNVFLLVVGLVVSLSLLSFIFYFAVSKTYVTITPELGVKTVSRNIVFSEQKEASILNSKNTVSVHQVTLEVPLDYTFNVTTIDEMSAKNAYGTIEIYNELRQEQVFRPNTRFVTDDGIVFKSSDWIKIPPSGSSSGATVLGKTQATLMADVYDTKGDITWQRGNISEGSTLIIPGLKFNRDKIYAKALARFAGGVDPKIHVLTEKELANFKSILLEKLKNKALEDIKKSIQKTNAENGENYVILPINENITYTPGDIILSKNAKVGDKIEEVGLQGTMKISTFVYDKDAALFYLKTILNENLLFGTERLIGVNEDSLRITNVLSKSTTPPFIMKSTTELDATISYNFEDASNNLTKKLKNLIVGSTPKEATSILLNDNNIANVKISFSPFWLTRVSNNPDNIEFIIAK</sequence>
<accession>K1XXE9</accession>
<evidence type="ECO:0000256" key="1">
    <source>
        <dbReference type="SAM" id="Phobius"/>
    </source>
</evidence>
<organism evidence="2">
    <name type="scientific">uncultured bacterium</name>
    <name type="common">gcode 4</name>
    <dbReference type="NCBI Taxonomy" id="1234023"/>
    <lineage>
        <taxon>Bacteria</taxon>
        <taxon>environmental samples</taxon>
    </lineage>
</organism>
<name>K1XXE9_9BACT</name>
<keyword evidence="1" id="KW-1133">Transmembrane helix</keyword>
<protein>
    <recommendedName>
        <fullName evidence="3">Baseplate protein J-like domain-containing protein</fullName>
    </recommendedName>
</protein>